<evidence type="ECO:0000256" key="14">
    <source>
        <dbReference type="ARBA" id="ARBA00048734"/>
    </source>
</evidence>
<dbReference type="InterPro" id="IPR004198">
    <property type="entry name" value="Znf_C5HC2"/>
</dbReference>
<keyword evidence="5" id="KW-0479">Metal-binding</keyword>
<proteinExistence type="inferred from homology"/>
<dbReference type="Pfam" id="PF02373">
    <property type="entry name" value="JmjC"/>
    <property type="match status" value="1"/>
</dbReference>
<feature type="compositionally biased region" description="Low complexity" evidence="16">
    <location>
        <begin position="1366"/>
        <end position="1376"/>
    </location>
</feature>
<dbReference type="PROSITE" id="PS01359">
    <property type="entry name" value="ZF_PHD_1"/>
    <property type="match status" value="2"/>
</dbReference>
<evidence type="ECO:0000256" key="3">
    <source>
        <dbReference type="ARBA" id="ARBA00006801"/>
    </source>
</evidence>
<evidence type="ECO:0000256" key="13">
    <source>
        <dbReference type="ARBA" id="ARBA00023242"/>
    </source>
</evidence>
<dbReference type="Pfam" id="PF00628">
    <property type="entry name" value="PHD"/>
    <property type="match status" value="3"/>
</dbReference>
<evidence type="ECO:0000256" key="11">
    <source>
        <dbReference type="ARBA" id="ARBA00023002"/>
    </source>
</evidence>
<protein>
    <recommendedName>
        <fullName evidence="4">[histone H3]-trimethyl-L-lysine(4) demethylase</fullName>
        <ecNumber evidence="4">1.14.11.67</ecNumber>
    </recommendedName>
</protein>
<keyword evidence="11" id="KW-0560">Oxidoreductase</keyword>
<dbReference type="CDD" id="cd15687">
    <property type="entry name" value="PHD3_KDM5B"/>
    <property type="match status" value="1"/>
</dbReference>
<feature type="domain" description="PHD-type" evidence="17">
    <location>
        <begin position="1385"/>
        <end position="1439"/>
    </location>
</feature>
<dbReference type="GO" id="GO:0000785">
    <property type="term" value="C:chromatin"/>
    <property type="evidence" value="ECO:0007669"/>
    <property type="project" value="TreeGrafter"/>
</dbReference>
<dbReference type="SMART" id="SM00249">
    <property type="entry name" value="PHD"/>
    <property type="match status" value="3"/>
</dbReference>
<dbReference type="InterPro" id="IPR013637">
    <property type="entry name" value="Lys_sp_deMease-like_dom"/>
</dbReference>
<evidence type="ECO:0000256" key="4">
    <source>
        <dbReference type="ARBA" id="ARBA00012902"/>
    </source>
</evidence>
<dbReference type="Gene3D" id="1.10.150.60">
    <property type="entry name" value="ARID DNA-binding domain"/>
    <property type="match status" value="1"/>
</dbReference>
<dbReference type="GO" id="GO:0008270">
    <property type="term" value="F:zinc ion binding"/>
    <property type="evidence" value="ECO:0007669"/>
    <property type="project" value="UniProtKB-KW"/>
</dbReference>
<dbReference type="Pfam" id="PF02928">
    <property type="entry name" value="zf-C5HC2"/>
    <property type="match status" value="1"/>
</dbReference>
<comment type="subcellular location">
    <subcellularLocation>
        <location evidence="2">Nucleus</location>
    </subcellularLocation>
</comment>
<dbReference type="PANTHER" id="PTHR10694:SF3">
    <property type="entry name" value="LYSINE-SPECIFIC DEMETHYLASE 5B"/>
    <property type="match status" value="1"/>
</dbReference>
<dbReference type="PROSITE" id="PS51183">
    <property type="entry name" value="JMJN"/>
    <property type="match status" value="1"/>
</dbReference>
<evidence type="ECO:0000256" key="2">
    <source>
        <dbReference type="ARBA" id="ARBA00004123"/>
    </source>
</evidence>
<dbReference type="GO" id="GO:0006355">
    <property type="term" value="P:regulation of DNA-templated transcription"/>
    <property type="evidence" value="ECO:0007669"/>
    <property type="project" value="TreeGrafter"/>
</dbReference>
<feature type="region of interest" description="Disordered" evidence="16">
    <location>
        <begin position="1295"/>
        <end position="1396"/>
    </location>
</feature>
<feature type="compositionally biased region" description="Polar residues" evidence="16">
    <location>
        <begin position="1296"/>
        <end position="1311"/>
    </location>
</feature>
<evidence type="ECO:0000256" key="12">
    <source>
        <dbReference type="ARBA" id="ARBA00023004"/>
    </source>
</evidence>
<evidence type="ECO:0000259" key="19">
    <source>
        <dbReference type="PROSITE" id="PS51183"/>
    </source>
</evidence>
<dbReference type="Proteomes" id="UP000694546">
    <property type="component" value="Chromosome 1"/>
</dbReference>
<evidence type="ECO:0000259" key="20">
    <source>
        <dbReference type="PROSITE" id="PS51184"/>
    </source>
</evidence>
<dbReference type="PROSITE" id="PS51184">
    <property type="entry name" value="JMJC"/>
    <property type="match status" value="1"/>
</dbReference>
<evidence type="ECO:0000256" key="6">
    <source>
        <dbReference type="ARBA" id="ARBA00022737"/>
    </source>
</evidence>
<dbReference type="InterPro" id="IPR047979">
    <property type="entry name" value="KDM5B_PHD3"/>
</dbReference>
<reference evidence="21" key="1">
    <citation type="submission" date="2019-07" db="EMBL/GenBank/DDBJ databases">
        <authorList>
            <consortium name="Wellcome Sanger Institute Data Sharing"/>
        </authorList>
    </citation>
    <scope>NUCLEOTIDE SEQUENCE [LARGE SCALE GENOMIC DNA]</scope>
</reference>
<dbReference type="SUPFAM" id="SSF46774">
    <property type="entry name" value="ARID-like"/>
    <property type="match status" value="1"/>
</dbReference>
<evidence type="ECO:0000259" key="18">
    <source>
        <dbReference type="PROSITE" id="PS51011"/>
    </source>
</evidence>
<feature type="compositionally biased region" description="Basic and acidic residues" evidence="16">
    <location>
        <begin position="1354"/>
        <end position="1364"/>
    </location>
</feature>
<keyword evidence="7 15" id="KW-0863">Zinc-finger</keyword>
<dbReference type="SUPFAM" id="SSF51197">
    <property type="entry name" value="Clavaminate synthase-like"/>
    <property type="match status" value="1"/>
</dbReference>
<feature type="compositionally biased region" description="Basic and acidic residues" evidence="16">
    <location>
        <begin position="1331"/>
        <end position="1344"/>
    </location>
</feature>
<evidence type="ECO:0000256" key="7">
    <source>
        <dbReference type="ARBA" id="ARBA00022771"/>
    </source>
</evidence>
<feature type="compositionally biased region" description="Acidic residues" evidence="16">
    <location>
        <begin position="1377"/>
        <end position="1386"/>
    </location>
</feature>
<dbReference type="GO" id="GO:0003677">
    <property type="term" value="F:DNA binding"/>
    <property type="evidence" value="ECO:0007669"/>
    <property type="project" value="InterPro"/>
</dbReference>
<dbReference type="GO" id="GO:0005654">
    <property type="term" value="C:nucleoplasm"/>
    <property type="evidence" value="ECO:0007669"/>
    <property type="project" value="UniProtKB-ARBA"/>
</dbReference>
<keyword evidence="22" id="KW-1185">Reference proteome</keyword>
<feature type="region of interest" description="Disordered" evidence="16">
    <location>
        <begin position="1034"/>
        <end position="1056"/>
    </location>
</feature>
<dbReference type="InterPro" id="IPR011011">
    <property type="entry name" value="Znf_FYVE_PHD"/>
</dbReference>
<evidence type="ECO:0000313" key="21">
    <source>
        <dbReference type="Ensembl" id="ENSGMOP00000065364.1"/>
    </source>
</evidence>
<feature type="domain" description="ARID" evidence="18">
    <location>
        <begin position="74"/>
        <end position="164"/>
    </location>
</feature>
<dbReference type="Pfam" id="PF01388">
    <property type="entry name" value="ARID"/>
    <property type="match status" value="1"/>
</dbReference>
<feature type="domain" description="JmjN" evidence="19">
    <location>
        <begin position="9"/>
        <end position="50"/>
    </location>
</feature>
<evidence type="ECO:0000256" key="9">
    <source>
        <dbReference type="ARBA" id="ARBA00022853"/>
    </source>
</evidence>
<gene>
    <name evidence="21" type="primary">kdm5bb</name>
</gene>
<evidence type="ECO:0000256" key="15">
    <source>
        <dbReference type="PROSITE-ProRule" id="PRU00146"/>
    </source>
</evidence>
<name>A0A8C5CZJ2_GADMO</name>
<dbReference type="InterPro" id="IPR047978">
    <property type="entry name" value="KDM5B_PHD1"/>
</dbReference>
<feature type="compositionally biased region" description="Basic residues" evidence="16">
    <location>
        <begin position="1038"/>
        <end position="1054"/>
    </location>
</feature>
<dbReference type="GeneTree" id="ENSGT00940000157076"/>
<dbReference type="Pfam" id="PF02375">
    <property type="entry name" value="JmjN"/>
    <property type="match status" value="1"/>
</dbReference>
<dbReference type="CDD" id="cd15603">
    <property type="entry name" value="PHD1_KDM5B"/>
    <property type="match status" value="1"/>
</dbReference>
<dbReference type="InterPro" id="IPR001965">
    <property type="entry name" value="Znf_PHD"/>
</dbReference>
<dbReference type="GO" id="GO:0034647">
    <property type="term" value="F:histone H3K4me/H3K4me2/H3K4me3 demethylase activity"/>
    <property type="evidence" value="ECO:0007669"/>
    <property type="project" value="UniProtKB-EC"/>
</dbReference>
<keyword evidence="12" id="KW-0408">Iron</keyword>
<dbReference type="SMART" id="SM00558">
    <property type="entry name" value="JmjC"/>
    <property type="match status" value="1"/>
</dbReference>
<dbReference type="SMART" id="SM01014">
    <property type="entry name" value="ARID"/>
    <property type="match status" value="1"/>
</dbReference>
<feature type="domain" description="PHD-type" evidence="17">
    <location>
        <begin position="246"/>
        <end position="296"/>
    </location>
</feature>
<dbReference type="InterPro" id="IPR019787">
    <property type="entry name" value="Znf_PHD-finger"/>
</dbReference>
<dbReference type="Pfam" id="PF21323">
    <property type="entry name" value="KDM5_C-hel"/>
    <property type="match status" value="1"/>
</dbReference>
<keyword evidence="10" id="KW-0223">Dioxygenase</keyword>
<comment type="cofactor">
    <cofactor evidence="1">
        <name>Fe(2+)</name>
        <dbReference type="ChEBI" id="CHEBI:29033"/>
    </cofactor>
</comment>
<dbReference type="PROSITE" id="PS51011">
    <property type="entry name" value="ARID"/>
    <property type="match status" value="1"/>
</dbReference>
<dbReference type="Ensembl" id="ENSGMOT00000027799.1">
    <property type="protein sequence ID" value="ENSGMOP00000065364.1"/>
    <property type="gene ID" value="ENSGMOG00000019547.2"/>
</dbReference>
<keyword evidence="13" id="KW-0539">Nucleus</keyword>
<feature type="region of interest" description="Disordered" evidence="16">
    <location>
        <begin position="186"/>
        <end position="206"/>
    </location>
</feature>
<feature type="domain" description="PHD-type" evidence="17">
    <location>
        <begin position="1111"/>
        <end position="1159"/>
    </location>
</feature>
<dbReference type="InterPro" id="IPR036431">
    <property type="entry name" value="ARID_dom_sf"/>
</dbReference>
<dbReference type="Gene3D" id="3.30.40.10">
    <property type="entry name" value="Zinc/RING finger domain, C3HC4 (zinc finger)"/>
    <property type="match status" value="3"/>
</dbReference>
<dbReference type="SUPFAM" id="SSF57903">
    <property type="entry name" value="FYVE/PHD zinc finger"/>
    <property type="match status" value="3"/>
</dbReference>
<sequence>MSFKPPPECPVFEPSWEEFGDPFAFINKIRPIAEKTGICKVRPPPGWQPPFACDVDRLHFVPRIQRLNELEAQTRVKLNFLDQIAKFWDLQGCPLKIPHVERKILDLYRLNKLVADEGGFDLVCRDRRWTKIALQMGFAPGKAIGSHLRAHYEKVLYPYNLFQSGANLLYMLKPTLAADSQASKDLMAHDAPPRDPQQPERGCPNAYGAKHLKSEVGLPPQSNTASCQTKTSHSASGRVHPVQVDLVVCLVCGSGADEDRLLLCDGCDDSYHTFCLIPSLQDVPKGDWRCPKCLAQECSKPQEAFGFEQAYRDYSLRAFGQMADAFKSDYFNMPVHMVPTELVEKEFWRLVGAIEEDVTVEYGADIASKEFGSGFPIPNGRFKVSPADEKYLKCGWNLNNMAMMDPSVLTHVTADICGMTLPWLYVGMCFSSFCWHIEDHWSYSINYLHWGEPKTWYGAPGSAAEQLEAVMKKLAPELFDSQPDLLHQLVTIMNPNTLMAHGVPIYRTNQCAGEFVVTFPRAYHSGFNQGFNFAEAVNFCTTDWMPLGRQCVDHYRLLNRYNVFSHDEMVCNMASKAGTLDVVLASAVHRDMALMIREEKALRDAVKKLGVSRCQEAKYDHLQDDERQCVKCRTTCYLSAVTCPCSPGVLACLHHIHDLCPCPVSNYTLNYRFTLDDLYPMMTAVKHRAELYDDWASRVAETLDARLEKKKGLSVFRSLVSESDSNIFPDNDLLFRLQLVTKDAEKCSSVAQQLLGGKRQTRFRCGGKSQSLLTVEELRSFVRQLYNLPCSLTQAPLLKKLLNDIEDFQQHSEKVLSEAVSSVVEIQGLLDVSFDFDVELPELPCLRVKLEHARWLEGVQQATGRPSTLTLEAMRRLIDQGLGLAPHPSVEKAMARLQELLSVAEHWEDKAGSLLRASPPHPIETLSAAAEKASAIPAQLPNCLLLKASIRTAREWLQEAEEQQAGGTVPTADALADMVLRGQAIQVHLEPLERFRSLSAEVQEWKESAASMLLKKDSPFTLLEILCPRFEVGSVGSPKRKPKKASQQPGKKKTVPLDSLADIEKALSESKDSSSAAATLEELRLREMDALAALRAHNESKLLPSGDCMELTVCLCHKTPMGAMLQCELCRDAFHSVCVRDPGGSPAERPWLCPPCRRSEAPPMAEVLSLLAALERTRVRLPEADALHFLVERAVSWQHRARQTSDELRLQEMQEGPGTPPVLTRWASGSTTADSNWNKTSLPQTVFYTEQKCIPLQGLSRELEELMVEGLLLPVSLPETQDLYHVLLQRPLNQAPKINNSINPPRPFTNTGDEDGSALSASEKTGKRHLAREGVKAEGRPGKDKKPHYKRQKMNKDKSLERRAASTSSSPRSDFSQSDDSDEEMSECPAESCQQPEGDEVDWVQCDGRCNQWFHQVCVGVTTELAEKEDYVCVGCTIDDGHLRQ</sequence>
<dbReference type="PANTHER" id="PTHR10694">
    <property type="entry name" value="LYSINE-SPECIFIC DEMETHYLASE"/>
    <property type="match status" value="1"/>
</dbReference>
<evidence type="ECO:0000259" key="17">
    <source>
        <dbReference type="PROSITE" id="PS50016"/>
    </source>
</evidence>
<keyword evidence="8" id="KW-0862">Zinc</keyword>
<organism evidence="21 22">
    <name type="scientific">Gadus morhua</name>
    <name type="common">Atlantic cod</name>
    <dbReference type="NCBI Taxonomy" id="8049"/>
    <lineage>
        <taxon>Eukaryota</taxon>
        <taxon>Metazoa</taxon>
        <taxon>Chordata</taxon>
        <taxon>Craniata</taxon>
        <taxon>Vertebrata</taxon>
        <taxon>Euteleostomi</taxon>
        <taxon>Actinopterygii</taxon>
        <taxon>Neopterygii</taxon>
        <taxon>Teleostei</taxon>
        <taxon>Neoteleostei</taxon>
        <taxon>Acanthomorphata</taxon>
        <taxon>Zeiogadaria</taxon>
        <taxon>Gadariae</taxon>
        <taxon>Gadiformes</taxon>
        <taxon>Gadoidei</taxon>
        <taxon>Gadidae</taxon>
        <taxon>Gadus</taxon>
    </lineage>
</organism>
<dbReference type="EC" id="1.14.11.67" evidence="4"/>
<evidence type="ECO:0000256" key="8">
    <source>
        <dbReference type="ARBA" id="ARBA00022833"/>
    </source>
</evidence>
<dbReference type="SMART" id="SM00545">
    <property type="entry name" value="JmjN"/>
    <property type="match status" value="1"/>
</dbReference>
<dbReference type="InterPro" id="IPR003349">
    <property type="entry name" value="JmjN"/>
</dbReference>
<accession>A0A8C5CZJ2</accession>
<dbReference type="InterPro" id="IPR003347">
    <property type="entry name" value="JmjC_dom"/>
</dbReference>
<reference evidence="21" key="2">
    <citation type="submission" date="2025-08" db="UniProtKB">
        <authorList>
            <consortium name="Ensembl"/>
        </authorList>
    </citation>
    <scope>IDENTIFICATION</scope>
</reference>
<keyword evidence="9" id="KW-0156">Chromatin regulator</keyword>
<evidence type="ECO:0000256" key="10">
    <source>
        <dbReference type="ARBA" id="ARBA00022964"/>
    </source>
</evidence>
<feature type="domain" description="JmjC" evidence="20">
    <location>
        <begin position="390"/>
        <end position="556"/>
    </location>
</feature>
<comment type="similarity">
    <text evidence="3">Belongs to the JARID1 histone demethylase family.</text>
</comment>
<keyword evidence="6" id="KW-0677">Repeat</keyword>
<dbReference type="InterPro" id="IPR001606">
    <property type="entry name" value="ARID_dom"/>
</dbReference>
<dbReference type="InterPro" id="IPR013083">
    <property type="entry name" value="Znf_RING/FYVE/PHD"/>
</dbReference>
<dbReference type="PROSITE" id="PS50016">
    <property type="entry name" value="ZF_PHD_2"/>
    <property type="match status" value="3"/>
</dbReference>
<evidence type="ECO:0000256" key="16">
    <source>
        <dbReference type="SAM" id="MobiDB-lite"/>
    </source>
</evidence>
<dbReference type="SMART" id="SM00501">
    <property type="entry name" value="BRIGHT"/>
    <property type="match status" value="1"/>
</dbReference>
<dbReference type="Gene3D" id="2.60.120.650">
    <property type="entry name" value="Cupin"/>
    <property type="match status" value="1"/>
</dbReference>
<dbReference type="InterPro" id="IPR019786">
    <property type="entry name" value="Zinc_finger_PHD-type_CS"/>
</dbReference>
<dbReference type="Pfam" id="PF08429">
    <property type="entry name" value="PLU-1"/>
    <property type="match status" value="1"/>
</dbReference>
<comment type="catalytic activity">
    <reaction evidence="14">
        <text>N(6),N(6),N(6)-trimethyl-L-lysyl(4)-[histone H3] + 3 2-oxoglutarate + 3 O2 = L-lysyl(4)-[histone H3] + 3 formaldehyde + 3 succinate + 3 CO2</text>
        <dbReference type="Rhea" id="RHEA:60208"/>
        <dbReference type="Rhea" id="RHEA-COMP:15537"/>
        <dbReference type="Rhea" id="RHEA-COMP:15547"/>
        <dbReference type="ChEBI" id="CHEBI:15379"/>
        <dbReference type="ChEBI" id="CHEBI:16526"/>
        <dbReference type="ChEBI" id="CHEBI:16810"/>
        <dbReference type="ChEBI" id="CHEBI:16842"/>
        <dbReference type="ChEBI" id="CHEBI:29969"/>
        <dbReference type="ChEBI" id="CHEBI:30031"/>
        <dbReference type="ChEBI" id="CHEBI:61961"/>
        <dbReference type="EC" id="1.14.11.67"/>
    </reaction>
</comment>
<reference evidence="21" key="3">
    <citation type="submission" date="2025-09" db="UniProtKB">
        <authorList>
            <consortium name="Ensembl"/>
        </authorList>
    </citation>
    <scope>IDENTIFICATION</scope>
</reference>
<dbReference type="InterPro" id="IPR048615">
    <property type="entry name" value="KDM5_C-hel"/>
</dbReference>
<evidence type="ECO:0000256" key="1">
    <source>
        <dbReference type="ARBA" id="ARBA00001954"/>
    </source>
</evidence>
<evidence type="ECO:0000313" key="22">
    <source>
        <dbReference type="Proteomes" id="UP000694546"/>
    </source>
</evidence>
<evidence type="ECO:0000256" key="5">
    <source>
        <dbReference type="ARBA" id="ARBA00022723"/>
    </source>
</evidence>